<dbReference type="InterPro" id="IPR019826">
    <property type="entry name" value="Carboxylesterase_B_AS"/>
</dbReference>
<evidence type="ECO:0000256" key="3">
    <source>
        <dbReference type="RuleBase" id="RU361235"/>
    </source>
</evidence>
<evidence type="ECO:0000256" key="1">
    <source>
        <dbReference type="ARBA" id="ARBA00005964"/>
    </source>
</evidence>
<dbReference type="OrthoDB" id="408631at2759"/>
<keyword evidence="4" id="KW-0472">Membrane</keyword>
<keyword evidence="4" id="KW-1133">Transmembrane helix</keyword>
<protein>
    <recommendedName>
        <fullName evidence="3">Carboxylic ester hydrolase</fullName>
        <ecNumber evidence="3">3.1.1.-</ecNumber>
    </recommendedName>
</protein>
<dbReference type="Proteomes" id="UP000549394">
    <property type="component" value="Unassembled WGS sequence"/>
</dbReference>
<evidence type="ECO:0000256" key="2">
    <source>
        <dbReference type="ARBA" id="ARBA00022801"/>
    </source>
</evidence>
<evidence type="ECO:0000313" key="6">
    <source>
        <dbReference type="EMBL" id="CAD5121034.1"/>
    </source>
</evidence>
<organism evidence="6 7">
    <name type="scientific">Dimorphilus gyrociliatus</name>
    <dbReference type="NCBI Taxonomy" id="2664684"/>
    <lineage>
        <taxon>Eukaryota</taxon>
        <taxon>Metazoa</taxon>
        <taxon>Spiralia</taxon>
        <taxon>Lophotrochozoa</taxon>
        <taxon>Annelida</taxon>
        <taxon>Polychaeta</taxon>
        <taxon>Polychaeta incertae sedis</taxon>
        <taxon>Dinophilidae</taxon>
        <taxon>Dimorphilus</taxon>
    </lineage>
</organism>
<dbReference type="GO" id="GO:0016787">
    <property type="term" value="F:hydrolase activity"/>
    <property type="evidence" value="ECO:0007669"/>
    <property type="project" value="UniProtKB-KW"/>
</dbReference>
<dbReference type="Gene3D" id="3.40.50.1820">
    <property type="entry name" value="alpha/beta hydrolase"/>
    <property type="match status" value="1"/>
</dbReference>
<proteinExistence type="inferred from homology"/>
<comment type="similarity">
    <text evidence="1 3">Belongs to the type-B carboxylesterase/lipase family.</text>
</comment>
<accession>A0A7I8VXS1</accession>
<dbReference type="InterPro" id="IPR029058">
    <property type="entry name" value="AB_hydrolase_fold"/>
</dbReference>
<keyword evidence="2 3" id="KW-0378">Hydrolase</keyword>
<gene>
    <name evidence="6" type="ORF">DGYR_LOCUS9037</name>
</gene>
<keyword evidence="4" id="KW-0812">Transmembrane</keyword>
<dbReference type="InterPro" id="IPR051093">
    <property type="entry name" value="Neuroligin/BSAL"/>
</dbReference>
<dbReference type="SUPFAM" id="SSF53474">
    <property type="entry name" value="alpha/beta-Hydrolases"/>
    <property type="match status" value="1"/>
</dbReference>
<dbReference type="PROSITE" id="PS00122">
    <property type="entry name" value="CARBOXYLESTERASE_B_1"/>
    <property type="match status" value="1"/>
</dbReference>
<feature type="transmembrane region" description="Helical" evidence="4">
    <location>
        <begin position="575"/>
        <end position="597"/>
    </location>
</feature>
<keyword evidence="3" id="KW-0732">Signal</keyword>
<feature type="chain" id="PRO_5029952003" description="Carboxylic ester hydrolase" evidence="3">
    <location>
        <begin position="20"/>
        <end position="621"/>
    </location>
</feature>
<dbReference type="AlphaFoldDB" id="A0A7I8VXS1"/>
<feature type="domain" description="Carboxylesterase type B" evidence="5">
    <location>
        <begin position="21"/>
        <end position="546"/>
    </location>
</feature>
<dbReference type="EMBL" id="CAJFCJ010000013">
    <property type="protein sequence ID" value="CAD5121034.1"/>
    <property type="molecule type" value="Genomic_DNA"/>
</dbReference>
<keyword evidence="7" id="KW-1185">Reference proteome</keyword>
<evidence type="ECO:0000313" key="7">
    <source>
        <dbReference type="Proteomes" id="UP000549394"/>
    </source>
</evidence>
<evidence type="ECO:0000256" key="4">
    <source>
        <dbReference type="SAM" id="Phobius"/>
    </source>
</evidence>
<comment type="caution">
    <text evidence="6">The sequence shown here is derived from an EMBL/GenBank/DDBJ whole genome shotgun (WGS) entry which is preliminary data.</text>
</comment>
<dbReference type="PANTHER" id="PTHR43903">
    <property type="entry name" value="NEUROLIGIN"/>
    <property type="match status" value="1"/>
</dbReference>
<reference evidence="6 7" key="1">
    <citation type="submission" date="2020-08" db="EMBL/GenBank/DDBJ databases">
        <authorList>
            <person name="Hejnol A."/>
        </authorList>
    </citation>
    <scope>NUCLEOTIDE SEQUENCE [LARGE SCALE GENOMIC DNA]</scope>
</reference>
<dbReference type="InterPro" id="IPR002018">
    <property type="entry name" value="CarbesteraseB"/>
</dbReference>
<sequence>MKESILLLALLSLIQYSVGVSVLTNYGKVKGKRIKNALPRLKDAKIVTKTVDIFYDIPYAKSPIAKLRFKNPEEPNVENIDGRRREFSECPQISRIDGNEDCLKLDIYSPFERSKNTTYPVMVYIHGGSYKAGSKNMYDGTGLSQYGVVVVTINYRLGIFGFLTDGTDRLRGNYGLADQIQALKWINRNIRAFRGNPNRITLFGNSAGGSSVGFLSLSPIAKGLFNNAVLQSGSPTAHWAYHNTTANLKRQANLAFKKSACDRSTFQASITCLRNISVKSLIKLQLKFIQDRSTDGGTFSLNGDDFRPNVDGRIITDDPLNMIKKKRCGNEFYVVGVTKDEFSDMVGMNYALDNVITDTSTSMFGMGRSRFEIYVSHVFGSGFGWDNSIVDIIKYAYTDYSLRKDPTNNRKQYIKIMTDMMLVAPAVRYADLLQRRKCRVYLYNFEFAYDERGSYHQIELEYLFSRPFRKKKRSLDQDGERYYNESDFNVSRLVMDIWTSIAKSRKNLRFDGFEWKPFRPGAYYISIKESGVKNYQHLNADKVAFWNELVPRTLRGIEKIRGHVKNEDINDIQMIWLWITGSLLVLFFLITLVLLTFTIRLKYSNDQLNRSPYATTDGVRL</sequence>
<feature type="signal peptide" evidence="3">
    <location>
        <begin position="1"/>
        <end position="19"/>
    </location>
</feature>
<dbReference type="Pfam" id="PF00135">
    <property type="entry name" value="COesterase"/>
    <property type="match status" value="1"/>
</dbReference>
<name>A0A7I8VXS1_9ANNE</name>
<evidence type="ECO:0000259" key="5">
    <source>
        <dbReference type="Pfam" id="PF00135"/>
    </source>
</evidence>
<dbReference type="EC" id="3.1.1.-" evidence="3"/>